<evidence type="ECO:0000256" key="3">
    <source>
        <dbReference type="ARBA" id="ARBA00022989"/>
    </source>
</evidence>
<comment type="caution">
    <text evidence="9">The sequence shown here is derived from an EMBL/GenBank/DDBJ whole genome shotgun (WGS) entry which is preliminary data.</text>
</comment>
<comment type="similarity">
    <text evidence="5">Belongs to the SAT4 family.</text>
</comment>
<evidence type="ECO:0000313" key="9">
    <source>
        <dbReference type="EMBL" id="CAI6283424.1"/>
    </source>
</evidence>
<organism evidence="9 10">
    <name type="scientific">Periconia digitata</name>
    <dbReference type="NCBI Taxonomy" id="1303443"/>
    <lineage>
        <taxon>Eukaryota</taxon>
        <taxon>Fungi</taxon>
        <taxon>Dikarya</taxon>
        <taxon>Ascomycota</taxon>
        <taxon>Pezizomycotina</taxon>
        <taxon>Dothideomycetes</taxon>
        <taxon>Pleosporomycetidae</taxon>
        <taxon>Pleosporales</taxon>
        <taxon>Massarineae</taxon>
        <taxon>Periconiaceae</taxon>
        <taxon>Periconia</taxon>
    </lineage>
</organism>
<proteinExistence type="inferred from homology"/>
<dbReference type="OrthoDB" id="444631at2759"/>
<dbReference type="GO" id="GO:0016020">
    <property type="term" value="C:membrane"/>
    <property type="evidence" value="ECO:0007669"/>
    <property type="project" value="UniProtKB-SubCell"/>
</dbReference>
<dbReference type="InterPro" id="IPR052337">
    <property type="entry name" value="SAT4-like"/>
</dbReference>
<feature type="compositionally biased region" description="Polar residues" evidence="6">
    <location>
        <begin position="316"/>
        <end position="333"/>
    </location>
</feature>
<evidence type="ECO:0000256" key="4">
    <source>
        <dbReference type="ARBA" id="ARBA00023136"/>
    </source>
</evidence>
<sequence>MSKKAVASIKPWVAQDTFIGILWGGEAVGSLFIFLRLFIRYRAFSKFWSDDYIIMITWLCSLSICVLWQINANNLYNQYKMSNGELQLTADTIQHEMVLLRGSAAFLMLWHICIYGIKAAFLIFFGRLDQLHDGPRKKWRWFVSVFTICSGMTSIGVTDWQCLLSRLAYVLTQCANPQQLRFQHLGFIVSCVLDVISDALIISIPVTMLWNVRVHLGKKLALMSLFSLTIIVMMTAVARVAVNPTKHIQADPSWLYLWYNIELFVAMLVSSLASFRQLYITQSSRTKQNSDQRTRSTNSNIIFMERFWIRPSLSPLSGSNRKPSASGNGTLPLSSVDVAHDANTTPITPKPST</sequence>
<feature type="transmembrane region" description="Helical" evidence="7">
    <location>
        <begin position="185"/>
        <end position="208"/>
    </location>
</feature>
<dbReference type="EMBL" id="CAOQHR010000001">
    <property type="protein sequence ID" value="CAI6283424.1"/>
    <property type="molecule type" value="Genomic_DNA"/>
</dbReference>
<name>A0A9W4U6B6_9PLEO</name>
<feature type="transmembrane region" description="Helical" evidence="7">
    <location>
        <begin position="104"/>
        <end position="127"/>
    </location>
</feature>
<accession>A0A9W4U6B6</accession>
<evidence type="ECO:0000313" key="10">
    <source>
        <dbReference type="Proteomes" id="UP001152607"/>
    </source>
</evidence>
<feature type="transmembrane region" description="Helical" evidence="7">
    <location>
        <begin position="51"/>
        <end position="70"/>
    </location>
</feature>
<dbReference type="AlphaFoldDB" id="A0A9W4U6B6"/>
<evidence type="ECO:0000256" key="1">
    <source>
        <dbReference type="ARBA" id="ARBA00004141"/>
    </source>
</evidence>
<reference evidence="9" key="1">
    <citation type="submission" date="2023-01" db="EMBL/GenBank/DDBJ databases">
        <authorList>
            <person name="Van Ghelder C."/>
            <person name="Rancurel C."/>
        </authorList>
    </citation>
    <scope>NUCLEOTIDE SEQUENCE</scope>
    <source>
        <strain evidence="9">CNCM I-4278</strain>
    </source>
</reference>
<dbReference type="Proteomes" id="UP001152607">
    <property type="component" value="Unassembled WGS sequence"/>
</dbReference>
<evidence type="ECO:0000259" key="8">
    <source>
        <dbReference type="Pfam" id="PF20684"/>
    </source>
</evidence>
<dbReference type="PANTHER" id="PTHR33048:SF47">
    <property type="entry name" value="INTEGRAL MEMBRANE PROTEIN-RELATED"/>
    <property type="match status" value="1"/>
</dbReference>
<feature type="transmembrane region" description="Helical" evidence="7">
    <location>
        <begin position="220"/>
        <end position="242"/>
    </location>
</feature>
<keyword evidence="10" id="KW-1185">Reference proteome</keyword>
<feature type="region of interest" description="Disordered" evidence="6">
    <location>
        <begin position="316"/>
        <end position="353"/>
    </location>
</feature>
<comment type="subcellular location">
    <subcellularLocation>
        <location evidence="1">Membrane</location>
        <topology evidence="1">Multi-pass membrane protein</topology>
    </subcellularLocation>
</comment>
<keyword evidence="4 7" id="KW-0472">Membrane</keyword>
<evidence type="ECO:0000256" key="6">
    <source>
        <dbReference type="SAM" id="MobiDB-lite"/>
    </source>
</evidence>
<feature type="transmembrane region" description="Helical" evidence="7">
    <location>
        <begin position="139"/>
        <end position="157"/>
    </location>
</feature>
<dbReference type="Pfam" id="PF20684">
    <property type="entry name" value="Fung_rhodopsin"/>
    <property type="match status" value="1"/>
</dbReference>
<gene>
    <name evidence="9" type="ORF">PDIGIT_LOCUS2202</name>
</gene>
<keyword evidence="3 7" id="KW-1133">Transmembrane helix</keyword>
<evidence type="ECO:0000256" key="7">
    <source>
        <dbReference type="SAM" id="Phobius"/>
    </source>
</evidence>
<dbReference type="PANTHER" id="PTHR33048">
    <property type="entry name" value="PTH11-LIKE INTEGRAL MEMBRANE PROTEIN (AFU_ORTHOLOGUE AFUA_5G11245)"/>
    <property type="match status" value="1"/>
</dbReference>
<evidence type="ECO:0000256" key="2">
    <source>
        <dbReference type="ARBA" id="ARBA00022692"/>
    </source>
</evidence>
<protein>
    <recommendedName>
        <fullName evidence="8">Rhodopsin domain-containing protein</fullName>
    </recommendedName>
</protein>
<dbReference type="InterPro" id="IPR049326">
    <property type="entry name" value="Rhodopsin_dom_fungi"/>
</dbReference>
<feature type="transmembrane region" description="Helical" evidence="7">
    <location>
        <begin position="20"/>
        <end position="39"/>
    </location>
</feature>
<feature type="domain" description="Rhodopsin" evidence="8">
    <location>
        <begin position="35"/>
        <end position="279"/>
    </location>
</feature>
<evidence type="ECO:0000256" key="5">
    <source>
        <dbReference type="ARBA" id="ARBA00038359"/>
    </source>
</evidence>
<feature type="transmembrane region" description="Helical" evidence="7">
    <location>
        <begin position="254"/>
        <end position="275"/>
    </location>
</feature>
<keyword evidence="2 7" id="KW-0812">Transmembrane</keyword>